<gene>
    <name evidence="2" type="ORF">DC3_53790</name>
</gene>
<dbReference type="EMBL" id="BJXB01000042">
    <property type="protein sequence ID" value="GEM49744.1"/>
    <property type="molecule type" value="Genomic_DNA"/>
</dbReference>
<sequence length="246" mass="26457">MTHWNALVLGGGDPSDPFATAHQAPVKPLIDIHGKAMSVYVLEALRDSGRIAHIAYIGPTTPAVDALIQQTLPDQGSLIGNLEYGVQQMPAGNRVLVVTADIPMMTATELREVLDSAPDSGLVYPIVRKEDCEKAYPGVKRTYAKLKDGVFTGGNIFILKPEIISTFLPRLKEMLANRKNPLKLAGLIGFGTLVRLLTGQLSLKRLEQKVGSILGVSVSAMPTRYASIGTDVDKDADLDLARSKLA</sequence>
<protein>
    <recommendedName>
        <fullName evidence="1">MobA-like NTP transferase domain-containing protein</fullName>
    </recommendedName>
</protein>
<proteinExistence type="predicted"/>
<dbReference type="SUPFAM" id="SSF53448">
    <property type="entry name" value="Nucleotide-diphospho-sugar transferases"/>
    <property type="match status" value="1"/>
</dbReference>
<dbReference type="Proteomes" id="UP000321306">
    <property type="component" value="Unassembled WGS sequence"/>
</dbReference>
<name>A0A511NA86_DEIC1</name>
<accession>A0A511NA86</accession>
<evidence type="ECO:0000259" key="1">
    <source>
        <dbReference type="Pfam" id="PF12804"/>
    </source>
</evidence>
<dbReference type="Gene3D" id="3.90.550.10">
    <property type="entry name" value="Spore Coat Polysaccharide Biosynthesis Protein SpsA, Chain A"/>
    <property type="match status" value="1"/>
</dbReference>
<evidence type="ECO:0000313" key="2">
    <source>
        <dbReference type="EMBL" id="GEM49744.1"/>
    </source>
</evidence>
<reference evidence="2 3" key="1">
    <citation type="submission" date="2019-07" db="EMBL/GenBank/DDBJ databases">
        <title>Whole genome shotgun sequence of Deinococcus cellulosilyticus NBRC 106333.</title>
        <authorList>
            <person name="Hosoyama A."/>
            <person name="Uohara A."/>
            <person name="Ohji S."/>
            <person name="Ichikawa N."/>
        </authorList>
    </citation>
    <scope>NUCLEOTIDE SEQUENCE [LARGE SCALE GENOMIC DNA]</scope>
    <source>
        <strain evidence="2 3">NBRC 106333</strain>
    </source>
</reference>
<feature type="domain" description="MobA-like NTP transferase" evidence="1">
    <location>
        <begin position="26"/>
        <end position="130"/>
    </location>
</feature>
<dbReference type="Pfam" id="PF12804">
    <property type="entry name" value="NTP_transf_3"/>
    <property type="match status" value="1"/>
</dbReference>
<dbReference type="InterPro" id="IPR025877">
    <property type="entry name" value="MobA-like_NTP_Trfase"/>
</dbReference>
<dbReference type="GO" id="GO:0016779">
    <property type="term" value="F:nucleotidyltransferase activity"/>
    <property type="evidence" value="ECO:0007669"/>
    <property type="project" value="UniProtKB-ARBA"/>
</dbReference>
<dbReference type="InterPro" id="IPR029044">
    <property type="entry name" value="Nucleotide-diphossugar_trans"/>
</dbReference>
<comment type="caution">
    <text evidence="2">The sequence shown here is derived from an EMBL/GenBank/DDBJ whole genome shotgun (WGS) entry which is preliminary data.</text>
</comment>
<dbReference type="AlphaFoldDB" id="A0A511NA86"/>
<keyword evidence="3" id="KW-1185">Reference proteome</keyword>
<organism evidence="2 3">
    <name type="scientific">Deinococcus cellulosilyticus (strain DSM 18568 / NBRC 106333 / KACC 11606 / 5516J-15)</name>
    <dbReference type="NCBI Taxonomy" id="1223518"/>
    <lineage>
        <taxon>Bacteria</taxon>
        <taxon>Thermotogati</taxon>
        <taxon>Deinococcota</taxon>
        <taxon>Deinococci</taxon>
        <taxon>Deinococcales</taxon>
        <taxon>Deinococcaceae</taxon>
        <taxon>Deinococcus</taxon>
    </lineage>
</organism>
<evidence type="ECO:0000313" key="3">
    <source>
        <dbReference type="Proteomes" id="UP000321306"/>
    </source>
</evidence>
<dbReference type="RefSeq" id="WP_146890886.1">
    <property type="nucleotide sequence ID" value="NZ_BJXB01000042.1"/>
</dbReference>
<dbReference type="OrthoDB" id="159246at2"/>